<dbReference type="GO" id="GO:0003677">
    <property type="term" value="F:DNA binding"/>
    <property type="evidence" value="ECO:0007669"/>
    <property type="project" value="UniProtKB-KW"/>
</dbReference>
<evidence type="ECO:0000313" key="2">
    <source>
        <dbReference type="Proteomes" id="UP000298340"/>
    </source>
</evidence>
<feature type="non-terminal residue" evidence="1">
    <location>
        <position position="28"/>
    </location>
</feature>
<gene>
    <name evidence="1" type="ORF">D0809_26030</name>
</gene>
<reference evidence="1 2" key="1">
    <citation type="journal article" date="2018" name="Syst. Appl. Microbiol.">
        <title>Flavobacterium circumlabens sp. nov. and Flavobacterium cupreum sp. nov., two psychrotrophic species isolated from Antarctic environmental samples.</title>
        <authorList>
            <person name="Kralova S."/>
            <person name="Busse H.J."/>
            <person name="Svec P."/>
            <person name="Maslanova I."/>
            <person name="Stankova E."/>
            <person name="Bartak M."/>
            <person name="Sedlacek I."/>
        </authorList>
    </citation>
    <scope>NUCLEOTIDE SEQUENCE [LARGE SCALE GENOMIC DNA]</scope>
    <source>
        <strain evidence="1 2">CCM 8828</strain>
    </source>
</reference>
<keyword evidence="1" id="KW-0238">DNA-binding</keyword>
<accession>A0A4Y7U4H4</accession>
<evidence type="ECO:0000313" key="1">
    <source>
        <dbReference type="EMBL" id="TEB41337.1"/>
    </source>
</evidence>
<name>A0A4Y7U4H4_9FLAO</name>
<dbReference type="Proteomes" id="UP000298340">
    <property type="component" value="Unassembled WGS sequence"/>
</dbReference>
<proteinExistence type="predicted"/>
<sequence>MKKYSYIIIDDDAESSLNTKTVAEGFSE</sequence>
<organism evidence="1 2">
    <name type="scientific">Flavobacterium circumlabens</name>
    <dbReference type="NCBI Taxonomy" id="2133765"/>
    <lineage>
        <taxon>Bacteria</taxon>
        <taxon>Pseudomonadati</taxon>
        <taxon>Bacteroidota</taxon>
        <taxon>Flavobacteriia</taxon>
        <taxon>Flavobacteriales</taxon>
        <taxon>Flavobacteriaceae</taxon>
        <taxon>Flavobacterium</taxon>
    </lineage>
</organism>
<dbReference type="EMBL" id="QWDN01000324">
    <property type="protein sequence ID" value="TEB41337.1"/>
    <property type="molecule type" value="Genomic_DNA"/>
</dbReference>
<dbReference type="AlphaFoldDB" id="A0A4Y7U4H4"/>
<protein>
    <submittedName>
        <fullName evidence="1">DNA-binding response regulator</fullName>
    </submittedName>
</protein>
<comment type="caution">
    <text evidence="1">The sequence shown here is derived from an EMBL/GenBank/DDBJ whole genome shotgun (WGS) entry which is preliminary data.</text>
</comment>